<dbReference type="InterPro" id="IPR008979">
    <property type="entry name" value="Galactose-bd-like_sf"/>
</dbReference>
<dbReference type="Gene3D" id="2.60.120.260">
    <property type="entry name" value="Galactose-binding domain-like"/>
    <property type="match status" value="1"/>
</dbReference>
<dbReference type="InterPro" id="IPR005674">
    <property type="entry name" value="CocE/Ser_esterase"/>
</dbReference>
<dbReference type="PANTHER" id="PTHR43056:SF10">
    <property type="entry name" value="COCE_NOND FAMILY, PUTATIVE (AFU_ORTHOLOGUE AFUA_7G00600)-RELATED"/>
    <property type="match status" value="1"/>
</dbReference>
<dbReference type="InterPro" id="IPR013736">
    <property type="entry name" value="Xaa-Pro_dipept_C"/>
</dbReference>
<reference evidence="4" key="1">
    <citation type="submission" date="2022-10" db="EMBL/GenBank/DDBJ databases">
        <title>Culturing micro-colonial fungi from biological soil crusts in the Mojave desert and describing Neophaeococcomyces mojavensis, and introducing the new genera and species Taxawa tesnikishii.</title>
        <authorList>
            <person name="Kurbessoian T."/>
            <person name="Stajich J.E."/>
        </authorList>
    </citation>
    <scope>NUCLEOTIDE SEQUENCE</scope>
    <source>
        <strain evidence="4">TK_35</strain>
    </source>
</reference>
<dbReference type="Gene3D" id="1.10.3020.20">
    <property type="match status" value="1"/>
</dbReference>
<sequence>MATKYSIGDIEVAFKPANRDFSKRWKGFGPGKEVLPRGWRKEPGRRALDSDLIFERDVPVILRDGCKIYMDVFRPPSSDSTPVAAIVAWSPYGKQGNGFQSLDRVPWRAGIPRDWTSDLEKFEAPDPAEWCPRGYAIVNIDVRGTFDSEGDQLAQGTQEGRDGYDAVESIASHSWCNGAVAFAGNSWLGISQWFIAAERPPHLKAIAPWEGLADSYGEMNVRGGIPNPSFVDYRGEGYCGKTDSFWILIPFDHEIHTDLTLSPINMATGKSGREDIGTMIRRYPLFNEYWEDKRAKLGQIDIPVYALASFSSGIHTLGSIKGFLFSSTKDKWLRIHHTQEWYDLYQKWANDDLQKFFDRYLYGKMDNGWESTPRVRHSLLGFNVPSVVNRSEPVYPPTYVKHKTFYLNCKTEALEESGETPPTEPSTSSYTSDSWDDDGAHFTYKFGEYTELIGFSQAKLYMSCAETDDLDVYVIVRKLDANGRPLKHLNIPLESLPAGTTPDDVPDLNIFKYLGPNGRLRASHRRLSTDPDISAEQSAMLAPAVAYHAHDKEEKIPPGQVVCLDIPLWPSGMIFQPGESMRLEIKGHEVTLPEFPQLYRAAENGNRGKHVVYSGPEHPSSIVISLATGQSV</sequence>
<feature type="region of interest" description="Disordered" evidence="2">
    <location>
        <begin position="414"/>
        <end position="434"/>
    </location>
</feature>
<dbReference type="NCBIfam" id="TIGR00976">
    <property type="entry name" value="CocE_NonD"/>
    <property type="match status" value="1"/>
</dbReference>
<dbReference type="Pfam" id="PF02129">
    <property type="entry name" value="Peptidase_S15"/>
    <property type="match status" value="1"/>
</dbReference>
<dbReference type="InterPro" id="IPR029058">
    <property type="entry name" value="AB_hydrolase_fold"/>
</dbReference>
<accession>A0AA38YD43</accession>
<name>A0AA38YD43_9EURO</name>
<evidence type="ECO:0000256" key="1">
    <source>
        <dbReference type="ARBA" id="ARBA00022801"/>
    </source>
</evidence>
<dbReference type="InterPro" id="IPR000383">
    <property type="entry name" value="Xaa-Pro-like_dom"/>
</dbReference>
<keyword evidence="1" id="KW-0378">Hydrolase</keyword>
<evidence type="ECO:0000313" key="4">
    <source>
        <dbReference type="EMBL" id="KAJ9644379.1"/>
    </source>
</evidence>
<dbReference type="Pfam" id="PF08530">
    <property type="entry name" value="PepX_C"/>
    <property type="match status" value="1"/>
</dbReference>
<feature type="compositionally biased region" description="Low complexity" evidence="2">
    <location>
        <begin position="419"/>
        <end position="433"/>
    </location>
</feature>
<protein>
    <recommendedName>
        <fullName evidence="3">Xaa-Pro dipeptidyl-peptidase C-terminal domain-containing protein</fullName>
    </recommendedName>
</protein>
<proteinExistence type="predicted"/>
<gene>
    <name evidence="4" type="ORF">H2204_001731</name>
</gene>
<dbReference type="AlphaFoldDB" id="A0AA38YD43"/>
<comment type="caution">
    <text evidence="4">The sequence shown here is derived from an EMBL/GenBank/DDBJ whole genome shotgun (WGS) entry which is preliminary data.</text>
</comment>
<organism evidence="4 5">
    <name type="scientific">Knufia peltigerae</name>
    <dbReference type="NCBI Taxonomy" id="1002370"/>
    <lineage>
        <taxon>Eukaryota</taxon>
        <taxon>Fungi</taxon>
        <taxon>Dikarya</taxon>
        <taxon>Ascomycota</taxon>
        <taxon>Pezizomycotina</taxon>
        <taxon>Eurotiomycetes</taxon>
        <taxon>Chaetothyriomycetidae</taxon>
        <taxon>Chaetothyriales</taxon>
        <taxon>Trichomeriaceae</taxon>
        <taxon>Knufia</taxon>
    </lineage>
</organism>
<dbReference type="EMBL" id="JAPDRN010000006">
    <property type="protein sequence ID" value="KAJ9644379.1"/>
    <property type="molecule type" value="Genomic_DNA"/>
</dbReference>
<dbReference type="Gene3D" id="3.40.50.1820">
    <property type="entry name" value="alpha/beta hydrolase"/>
    <property type="match status" value="1"/>
</dbReference>
<dbReference type="InterPro" id="IPR050585">
    <property type="entry name" value="Xaa-Pro_dipeptidyl-ppase/CocE"/>
</dbReference>
<dbReference type="SMART" id="SM00939">
    <property type="entry name" value="PepX_C"/>
    <property type="match status" value="1"/>
</dbReference>
<dbReference type="PANTHER" id="PTHR43056">
    <property type="entry name" value="PEPTIDASE S9 PROLYL OLIGOPEPTIDASE"/>
    <property type="match status" value="1"/>
</dbReference>
<evidence type="ECO:0000259" key="3">
    <source>
        <dbReference type="SMART" id="SM00939"/>
    </source>
</evidence>
<feature type="domain" description="Xaa-Pro dipeptidyl-peptidase C-terminal" evidence="3">
    <location>
        <begin position="354"/>
        <end position="623"/>
    </location>
</feature>
<dbReference type="SUPFAM" id="SSF49785">
    <property type="entry name" value="Galactose-binding domain-like"/>
    <property type="match status" value="1"/>
</dbReference>
<dbReference type="GO" id="GO:0008239">
    <property type="term" value="F:dipeptidyl-peptidase activity"/>
    <property type="evidence" value="ECO:0007669"/>
    <property type="project" value="InterPro"/>
</dbReference>
<keyword evidence="5" id="KW-1185">Reference proteome</keyword>
<dbReference type="Proteomes" id="UP001172681">
    <property type="component" value="Unassembled WGS sequence"/>
</dbReference>
<evidence type="ECO:0000313" key="5">
    <source>
        <dbReference type="Proteomes" id="UP001172681"/>
    </source>
</evidence>
<evidence type="ECO:0000256" key="2">
    <source>
        <dbReference type="SAM" id="MobiDB-lite"/>
    </source>
</evidence>
<dbReference type="SUPFAM" id="SSF53474">
    <property type="entry name" value="alpha/beta-Hydrolases"/>
    <property type="match status" value="1"/>
</dbReference>